<dbReference type="EMBL" id="CCXS01000001">
    <property type="protein sequence ID" value="CEG23838.1"/>
    <property type="molecule type" value="Genomic_DNA"/>
</dbReference>
<organism evidence="1 2">
    <name type="scientific">Planococcus massiliensis</name>
    <dbReference type="NCBI Taxonomy" id="1499687"/>
    <lineage>
        <taxon>Bacteria</taxon>
        <taxon>Bacillati</taxon>
        <taxon>Bacillota</taxon>
        <taxon>Bacilli</taxon>
        <taxon>Bacillales</taxon>
        <taxon>Caryophanaceae</taxon>
        <taxon>Planococcus</taxon>
    </lineage>
</organism>
<dbReference type="AlphaFoldDB" id="A0A098ENG9"/>
<reference evidence="1 2" key="1">
    <citation type="submission" date="2014-09" db="EMBL/GenBank/DDBJ databases">
        <authorList>
            <person name="Urmite Genomes Urmite Genomes"/>
        </authorList>
    </citation>
    <scope>NUCLEOTIDE SEQUENCE [LARGE SCALE GENOMIC DNA]</scope>
    <source>
        <strain evidence="1 2">ES2</strain>
    </source>
</reference>
<dbReference type="STRING" id="1499687.BN1080_02845"/>
<gene>
    <name evidence="1" type="ORF">BN1080_02845</name>
</gene>
<evidence type="ECO:0000313" key="2">
    <source>
        <dbReference type="Proteomes" id="UP000043699"/>
    </source>
</evidence>
<sequence length="424" mass="46748">MDNLQWESFLQFWENGDYEKAASIPLEDKQLGGTGVINKLFRSPSIDSHTIAGISFLDVIYDYAMVDPSIIQAVDFARKEDLSNFFAFQIFAKELDLEQSGELIRLKGYAAERLIALELQGKGHEVSFPESSNQKGFDLLVDGQQFQVKCLSSVGGVHEHFRKYPDIPVLVNSELTEKLEANPLVFGTGVSNEVVDKATYSSLKHAAEFGDLNIPLIATGIATLKNGHNVLVNGLDLKTAGLNVANEVGARGVGGIAGKGVGLMIGPLLGPAGVVVLPIIFGIGGSYGGKKLTNSIKKIYTQKERQMALTALKVLIETILKIIPKKIELHEENFKKLNYEVSQNKILNNLSGLFDKKSKDKKKYLNNKENELREWLSKIDMNKLAIEKESLHVLDTIVKTQIHPSLYQVELTKFGDAYSALGKL</sequence>
<evidence type="ECO:0000313" key="1">
    <source>
        <dbReference type="EMBL" id="CEG23838.1"/>
    </source>
</evidence>
<name>A0A098ENG9_9BACL</name>
<protein>
    <submittedName>
        <fullName evidence="1">Uncharacterized protein</fullName>
    </submittedName>
</protein>
<accession>A0A098ENG9</accession>
<dbReference type="Proteomes" id="UP000043699">
    <property type="component" value="Unassembled WGS sequence"/>
</dbReference>
<dbReference type="RefSeq" id="WP_052652842.1">
    <property type="nucleotide sequence ID" value="NZ_CCXS01000001.1"/>
</dbReference>
<proteinExistence type="predicted"/>
<dbReference type="OrthoDB" id="8402570at2"/>
<keyword evidence="2" id="KW-1185">Reference proteome</keyword>